<feature type="active site" evidence="2">
    <location>
        <position position="382"/>
    </location>
</feature>
<evidence type="ECO:0000259" key="4">
    <source>
        <dbReference type="PROSITE" id="PS50203"/>
    </source>
</evidence>
<dbReference type="GO" id="GO:0005737">
    <property type="term" value="C:cytoplasm"/>
    <property type="evidence" value="ECO:0007669"/>
    <property type="project" value="TreeGrafter"/>
</dbReference>
<dbReference type="PRINTS" id="PR00704">
    <property type="entry name" value="CALPAIN"/>
</dbReference>
<dbReference type="InterPro" id="IPR011992">
    <property type="entry name" value="EF-hand-dom_pair"/>
</dbReference>
<comment type="similarity">
    <text evidence="1">Belongs to the peptidase C2 family.</text>
</comment>
<feature type="active site" evidence="2">
    <location>
        <position position="358"/>
    </location>
</feature>
<comment type="caution">
    <text evidence="3">Lacks conserved residue(s) required for the propagation of feature annotation.</text>
</comment>
<sequence>MSVEAEHGGCWDSCVRLMCHNHSSSQPSNHRHPYPARHLYANGNKNGLNGHVKDGIARNVAKTNGVRPEEKISTVSRGYWTVERPRQQPNYHAVRRSCRERGALFEDPDFAAGPKCLYKNKRPAVQPIVWMRPHEMCQRPKFMVDSTRLVSQGNGVVSTGAGGGSGGSAGGEPTRNGTIGGGGGGRCGVEPGELGDHSFLAAVSSLTLTPKFLDRVVPLDQSFDPTTSYCGLFRFRFWYFGEWKEVLVDDKLPTYRGRLVYMRSTNPTEFWAALLEKAYAKLYGCYENISGPGCSTTRALQDLTGGIVQSFGLSNQDRFLTYQVLNSAVPRSSLLISTITLKENKRQLRLRNGLMTQHAYSVTGLARVRGPLGDTPLVRLRNPWGEGEWTGPWSERSWEWDGLSGRDKELLSVRVRNDGEFWMSFEDFARHFTQLDIVHVSPDDWMTEPALHSKQPWRAVLARRRWRSGYNAGGGPGHPETTAMNPQFHIGIPRTSGNKCHVVVSVVQQYETDPEAKGARPLFAIGFAVYEVPHSTSRLTPQFVAQQQPLDVTNHSVAREVVTFFTLPPGDYIVVPQTNVPNCDAKFLLRILTDEQSNIWEVNDDNMVFKNISAEFLEDTVILPDGKPLLTKLMVKYPPELDVIQLQKILRAHWKAYLAEKPSLELCKSLIMLRDVNISGRINMLDIPVLMHMLQFWKIAFQKFEKGVNPTKTSSYNLRPLLWEAGSTVSNKVLECLVLRFAKSRVLTSECFIMAMVRLHLAHERYHSLDTKMSKGNPLSLEELILMTIYS</sequence>
<evidence type="ECO:0000256" key="3">
    <source>
        <dbReference type="PROSITE-ProRule" id="PRU00239"/>
    </source>
</evidence>
<dbReference type="SUPFAM" id="SSF54001">
    <property type="entry name" value="Cysteine proteinases"/>
    <property type="match status" value="1"/>
</dbReference>
<dbReference type="SMART" id="SM00720">
    <property type="entry name" value="calpain_III"/>
    <property type="match status" value="1"/>
</dbReference>
<dbReference type="KEGG" id="api:100162916"/>
<dbReference type="InterPro" id="IPR038765">
    <property type="entry name" value="Papain-like_cys_pep_sf"/>
</dbReference>
<evidence type="ECO:0000313" key="5">
    <source>
        <dbReference type="EnsemblMetazoa" id="XP_001944347.2"/>
    </source>
</evidence>
<dbReference type="Pfam" id="PF01067">
    <property type="entry name" value="Calpain_III"/>
    <property type="match status" value="1"/>
</dbReference>
<organism evidence="5 6">
    <name type="scientific">Acyrthosiphon pisum</name>
    <name type="common">Pea aphid</name>
    <dbReference type="NCBI Taxonomy" id="7029"/>
    <lineage>
        <taxon>Eukaryota</taxon>
        <taxon>Metazoa</taxon>
        <taxon>Ecdysozoa</taxon>
        <taxon>Arthropoda</taxon>
        <taxon>Hexapoda</taxon>
        <taxon>Insecta</taxon>
        <taxon>Pterygota</taxon>
        <taxon>Neoptera</taxon>
        <taxon>Paraneoptera</taxon>
        <taxon>Hemiptera</taxon>
        <taxon>Sternorrhyncha</taxon>
        <taxon>Aphidomorpha</taxon>
        <taxon>Aphidoidea</taxon>
        <taxon>Aphididae</taxon>
        <taxon>Macrosiphini</taxon>
        <taxon>Acyrthosiphon</taxon>
    </lineage>
</organism>
<dbReference type="EnsemblMetazoa" id="XM_001944312.5">
    <property type="protein sequence ID" value="XP_001944347.2"/>
    <property type="gene ID" value="LOC100162916"/>
</dbReference>
<dbReference type="Proteomes" id="UP000007819">
    <property type="component" value="Chromosome A1"/>
</dbReference>
<proteinExistence type="inferred from homology"/>
<dbReference type="PANTHER" id="PTHR10183:SF424">
    <property type="entry name" value="CALPAIN-B-LIKE PROTEIN"/>
    <property type="match status" value="1"/>
</dbReference>
<dbReference type="CDD" id="cd00044">
    <property type="entry name" value="CysPc"/>
    <property type="match status" value="1"/>
</dbReference>
<dbReference type="GO" id="GO:0004198">
    <property type="term" value="F:calcium-dependent cysteine-type endopeptidase activity"/>
    <property type="evidence" value="ECO:0007669"/>
    <property type="project" value="InterPro"/>
</dbReference>
<evidence type="ECO:0000256" key="1">
    <source>
        <dbReference type="ARBA" id="ARBA00007623"/>
    </source>
</evidence>
<dbReference type="AlphaFoldDB" id="A0A8R2A4R2"/>
<evidence type="ECO:0000256" key="2">
    <source>
        <dbReference type="PIRSR" id="PIRSR622684-1"/>
    </source>
</evidence>
<dbReference type="PANTHER" id="PTHR10183">
    <property type="entry name" value="CALPAIN"/>
    <property type="match status" value="1"/>
</dbReference>
<dbReference type="Pfam" id="PF00648">
    <property type="entry name" value="Peptidase_C2"/>
    <property type="match status" value="2"/>
</dbReference>
<dbReference type="SUPFAM" id="SSF47473">
    <property type="entry name" value="EF-hand"/>
    <property type="match status" value="1"/>
</dbReference>
<dbReference type="GeneID" id="100162916"/>
<dbReference type="InterPro" id="IPR001300">
    <property type="entry name" value="Peptidase_C2_calpain_cat"/>
</dbReference>
<feature type="domain" description="Calpain catalytic" evidence="4">
    <location>
        <begin position="104"/>
        <end position="441"/>
    </location>
</feature>
<dbReference type="SMART" id="SM00230">
    <property type="entry name" value="CysPc"/>
    <property type="match status" value="1"/>
</dbReference>
<dbReference type="SUPFAM" id="SSF49758">
    <property type="entry name" value="Calpain large subunit, middle domain (domain III)"/>
    <property type="match status" value="1"/>
</dbReference>
<dbReference type="PROSITE" id="PS50203">
    <property type="entry name" value="CALPAIN_CAT"/>
    <property type="match status" value="1"/>
</dbReference>
<dbReference type="OrthoDB" id="424753at2759"/>
<dbReference type="Gene3D" id="1.10.238.10">
    <property type="entry name" value="EF-hand"/>
    <property type="match status" value="1"/>
</dbReference>
<dbReference type="InterPro" id="IPR036213">
    <property type="entry name" value="Calpain_III_sf"/>
</dbReference>
<dbReference type="RefSeq" id="XP_001944347.2">
    <property type="nucleotide sequence ID" value="XM_001944312.4"/>
</dbReference>
<dbReference type="GO" id="GO:0006508">
    <property type="term" value="P:proteolysis"/>
    <property type="evidence" value="ECO:0007669"/>
    <property type="project" value="InterPro"/>
</dbReference>
<dbReference type="InterPro" id="IPR022684">
    <property type="entry name" value="Calpain_cysteine_protease"/>
</dbReference>
<reference evidence="6" key="1">
    <citation type="submission" date="2010-06" db="EMBL/GenBank/DDBJ databases">
        <authorList>
            <person name="Jiang H."/>
            <person name="Abraham K."/>
            <person name="Ali S."/>
            <person name="Alsbrooks S.L."/>
            <person name="Anim B.N."/>
            <person name="Anosike U.S."/>
            <person name="Attaway T."/>
            <person name="Bandaranaike D.P."/>
            <person name="Battles P.K."/>
            <person name="Bell S.N."/>
            <person name="Bell A.V."/>
            <person name="Beltran B."/>
            <person name="Bickham C."/>
            <person name="Bustamante Y."/>
            <person name="Caleb T."/>
            <person name="Canada A."/>
            <person name="Cardenas V."/>
            <person name="Carter K."/>
            <person name="Chacko J."/>
            <person name="Chandrabose M.N."/>
            <person name="Chavez D."/>
            <person name="Chavez A."/>
            <person name="Chen L."/>
            <person name="Chu H.-S."/>
            <person name="Claassen K.J."/>
            <person name="Cockrell R."/>
            <person name="Collins M."/>
            <person name="Cooper J.A."/>
            <person name="Cree A."/>
            <person name="Curry S.M."/>
            <person name="Da Y."/>
            <person name="Dao M.D."/>
            <person name="Das B."/>
            <person name="Davila M.-L."/>
            <person name="Davy-Carroll L."/>
            <person name="Denson S."/>
            <person name="Dinh H."/>
            <person name="Ebong V.E."/>
            <person name="Edwards J.R."/>
            <person name="Egan A."/>
            <person name="El-Daye J."/>
            <person name="Escobedo L."/>
            <person name="Fernandez S."/>
            <person name="Fernando P.R."/>
            <person name="Flagg N."/>
            <person name="Forbes L.D."/>
            <person name="Fowler R.G."/>
            <person name="Fu Q."/>
            <person name="Gabisi R.A."/>
            <person name="Ganer J."/>
            <person name="Garbino Pronczuk A."/>
            <person name="Garcia R.M."/>
            <person name="Garner T."/>
            <person name="Garrett T.E."/>
            <person name="Gonzalez D.A."/>
            <person name="Hamid H."/>
            <person name="Hawkins E.S."/>
            <person name="Hirani K."/>
            <person name="Hogues M.E."/>
            <person name="Hollins B."/>
            <person name="Hsiao C.-H."/>
            <person name="Jabil R."/>
            <person name="James M.L."/>
            <person name="Jhangiani S.N."/>
            <person name="Johnson B."/>
            <person name="Johnson Q."/>
            <person name="Joshi V."/>
            <person name="Kalu J.B."/>
            <person name="Kam C."/>
            <person name="Kashfia A."/>
            <person name="Keebler J."/>
            <person name="Kisamo H."/>
            <person name="Kovar C.L."/>
            <person name="Lago L.A."/>
            <person name="Lai C.-Y."/>
            <person name="Laidlaw J."/>
            <person name="Lara F."/>
            <person name="Le T.-K."/>
            <person name="Lee S.L."/>
            <person name="Legall F.H."/>
            <person name="Lemon S.J."/>
            <person name="Lewis L.R."/>
            <person name="Li B."/>
            <person name="Liu Y."/>
            <person name="Liu Y.-S."/>
            <person name="Lopez J."/>
            <person name="Lozado R.J."/>
            <person name="Lu J."/>
            <person name="Madu R.C."/>
            <person name="Maheshwari M."/>
            <person name="Maheshwari R."/>
            <person name="Malloy K."/>
            <person name="Martinez E."/>
            <person name="Mathew T."/>
            <person name="Mercado I.C."/>
            <person name="Mercado C."/>
            <person name="Meyer B."/>
            <person name="Montgomery K."/>
            <person name="Morgan M.B."/>
            <person name="Munidasa M."/>
            <person name="Nazareth L.V."/>
            <person name="Nelson J."/>
            <person name="Ng B.M."/>
            <person name="Nguyen N.B."/>
            <person name="Nguyen P.Q."/>
            <person name="Nguyen T."/>
            <person name="Obregon M."/>
            <person name="Okwuonu G.O."/>
            <person name="Onwere C.G."/>
            <person name="Orozco G."/>
            <person name="Parra A."/>
            <person name="Patel S."/>
            <person name="Patil S."/>
            <person name="Perez A."/>
            <person name="Perez Y."/>
            <person name="Pham C."/>
            <person name="Primus E.L."/>
            <person name="Pu L.-L."/>
            <person name="Puazo M."/>
            <person name="Qin X."/>
            <person name="Quiroz J.B."/>
            <person name="Reese J."/>
            <person name="Richards S."/>
            <person name="Rives C.M."/>
            <person name="Robberts R."/>
            <person name="Ruiz S.J."/>
            <person name="Ruiz M.J."/>
            <person name="Santibanez J."/>
            <person name="Schneider B.W."/>
            <person name="Sisson I."/>
            <person name="Smith M."/>
            <person name="Sodergren E."/>
            <person name="Song X.-Z."/>
            <person name="Song B.B."/>
            <person name="Summersgill H."/>
            <person name="Thelus R."/>
            <person name="Thornton R.D."/>
            <person name="Trejos Z.Y."/>
            <person name="Usmani K."/>
            <person name="Vattathil S."/>
            <person name="Villasana D."/>
            <person name="Walker D.L."/>
            <person name="Wang S."/>
            <person name="Wang K."/>
            <person name="White C.S."/>
            <person name="Williams A.C."/>
            <person name="Williamson J."/>
            <person name="Wilson K."/>
            <person name="Woghiren I.O."/>
            <person name="Woodworth J.R."/>
            <person name="Worley K.C."/>
            <person name="Wright R.A."/>
            <person name="Wu W."/>
            <person name="Young L."/>
            <person name="Zhang L."/>
            <person name="Zhang J."/>
            <person name="Zhu Y."/>
            <person name="Muzny D.M."/>
            <person name="Weinstock G."/>
            <person name="Gibbs R.A."/>
        </authorList>
    </citation>
    <scope>NUCLEOTIDE SEQUENCE [LARGE SCALE GENOMIC DNA]</scope>
    <source>
        <strain evidence="6">LSR1</strain>
    </source>
</reference>
<dbReference type="InterPro" id="IPR022682">
    <property type="entry name" value="Calpain_domain_III"/>
</dbReference>
<protein>
    <recommendedName>
        <fullName evidence="4">Calpain catalytic domain-containing protein</fullName>
    </recommendedName>
</protein>
<accession>A0A8R2A4R2</accession>
<dbReference type="Gene3D" id="2.60.120.380">
    <property type="match status" value="1"/>
</dbReference>
<dbReference type="InterPro" id="IPR022683">
    <property type="entry name" value="Calpain_III"/>
</dbReference>
<name>A0A8R2A4R2_ACYPI</name>
<keyword evidence="6" id="KW-1185">Reference proteome</keyword>
<evidence type="ECO:0000313" key="6">
    <source>
        <dbReference type="Proteomes" id="UP000007819"/>
    </source>
</evidence>
<dbReference type="FunFam" id="3.90.70.10:FF:000114">
    <property type="entry name" value="Calpain a"/>
    <property type="match status" value="1"/>
</dbReference>
<reference evidence="5" key="2">
    <citation type="submission" date="2022-06" db="UniProtKB">
        <authorList>
            <consortium name="EnsemblMetazoa"/>
        </authorList>
    </citation>
    <scope>IDENTIFICATION</scope>
</reference>
<dbReference type="Gene3D" id="3.90.70.10">
    <property type="entry name" value="Cysteine proteinases"/>
    <property type="match status" value="1"/>
</dbReference>